<dbReference type="PANTHER" id="PTHR13947">
    <property type="entry name" value="GNAT FAMILY N-ACETYLTRANSFERASE"/>
    <property type="match status" value="1"/>
</dbReference>
<dbReference type="PROSITE" id="PS51186">
    <property type="entry name" value="GNAT"/>
    <property type="match status" value="1"/>
</dbReference>
<dbReference type="EMBL" id="JTHE03000013">
    <property type="protein sequence ID" value="MCM1981619.1"/>
    <property type="molecule type" value="Genomic_DNA"/>
</dbReference>
<keyword evidence="4" id="KW-1185">Reference proteome</keyword>
<dbReference type="InterPro" id="IPR000182">
    <property type="entry name" value="GNAT_dom"/>
</dbReference>
<proteinExistence type="predicted"/>
<keyword evidence="1" id="KW-0808">Transferase</keyword>
<accession>A0ABD4SZ90</accession>
<feature type="domain" description="N-acetyltransferase" evidence="2">
    <location>
        <begin position="1"/>
        <end position="181"/>
    </location>
</feature>
<dbReference type="InterPro" id="IPR016181">
    <property type="entry name" value="Acyl_CoA_acyltransferase"/>
</dbReference>
<dbReference type="CDD" id="cd04301">
    <property type="entry name" value="NAT_SF"/>
    <property type="match status" value="1"/>
</dbReference>
<dbReference type="PANTHER" id="PTHR13947:SF37">
    <property type="entry name" value="LD18367P"/>
    <property type="match status" value="1"/>
</dbReference>
<dbReference type="RefSeq" id="WP_166279393.1">
    <property type="nucleotide sequence ID" value="NZ_JTHE03000013.1"/>
</dbReference>
<dbReference type="Proteomes" id="UP000031561">
    <property type="component" value="Unassembled WGS sequence"/>
</dbReference>
<sequence length="188" mass="21055">MRAVAALIWESAPDLFALLFGSRAQEILTDLVQRDGSRFGYPYIHVAICDRRVVGIVTLVPGEKVITNPDYQVCLNCWQCFRLEAAHRIFLDHVLRRDYPSDSAYIGNLAVASDYRRRGIGRQLLLQALTVAKSSVNAVFVSADLHNEKAQNLYKSMGFKEVETRELRACGVAIGSRIFAQSIARLPI</sequence>
<name>A0ABD4SZ90_9CYAN</name>
<dbReference type="Pfam" id="PF00583">
    <property type="entry name" value="Acetyltransf_1"/>
    <property type="match status" value="1"/>
</dbReference>
<dbReference type="Gene3D" id="3.40.630.30">
    <property type="match status" value="1"/>
</dbReference>
<dbReference type="SUPFAM" id="SSF55729">
    <property type="entry name" value="Acyl-CoA N-acyltransferases (Nat)"/>
    <property type="match status" value="1"/>
</dbReference>
<evidence type="ECO:0000259" key="2">
    <source>
        <dbReference type="PROSITE" id="PS51186"/>
    </source>
</evidence>
<gene>
    <name evidence="3" type="ORF">QQ91_0002075</name>
</gene>
<dbReference type="GO" id="GO:0016740">
    <property type="term" value="F:transferase activity"/>
    <property type="evidence" value="ECO:0007669"/>
    <property type="project" value="UniProtKB-KW"/>
</dbReference>
<dbReference type="AlphaFoldDB" id="A0ABD4SZ90"/>
<evidence type="ECO:0000313" key="3">
    <source>
        <dbReference type="EMBL" id="MCM1981619.1"/>
    </source>
</evidence>
<evidence type="ECO:0000313" key="4">
    <source>
        <dbReference type="Proteomes" id="UP000031561"/>
    </source>
</evidence>
<reference evidence="3 4" key="1">
    <citation type="journal article" date="2015" name="Genome Announc.">
        <title>Draft Genome Sequence of Filamentous Marine Cyanobacterium Lyngbya confervoides Strain BDU141951.</title>
        <authorList>
            <person name="Chandrababunaidu M.M."/>
            <person name="Sen D."/>
            <person name="Tripathy S."/>
        </authorList>
    </citation>
    <scope>NUCLEOTIDE SEQUENCE [LARGE SCALE GENOMIC DNA]</scope>
    <source>
        <strain evidence="3 4">BDU141951</strain>
    </source>
</reference>
<comment type="caution">
    <text evidence="3">The sequence shown here is derived from an EMBL/GenBank/DDBJ whole genome shotgun (WGS) entry which is preliminary data.</text>
</comment>
<evidence type="ECO:0000256" key="1">
    <source>
        <dbReference type="ARBA" id="ARBA00022679"/>
    </source>
</evidence>
<organism evidence="3 4">
    <name type="scientific">Lyngbya confervoides BDU141951</name>
    <dbReference type="NCBI Taxonomy" id="1574623"/>
    <lineage>
        <taxon>Bacteria</taxon>
        <taxon>Bacillati</taxon>
        <taxon>Cyanobacteriota</taxon>
        <taxon>Cyanophyceae</taxon>
        <taxon>Oscillatoriophycideae</taxon>
        <taxon>Oscillatoriales</taxon>
        <taxon>Microcoleaceae</taxon>
        <taxon>Lyngbya</taxon>
    </lineage>
</organism>
<protein>
    <submittedName>
        <fullName evidence="3">GNAT family N-acetyltransferase</fullName>
    </submittedName>
</protein>
<dbReference type="InterPro" id="IPR050769">
    <property type="entry name" value="NAT_camello-type"/>
</dbReference>